<dbReference type="Proteomes" id="UP000018731">
    <property type="component" value="Unassembled WGS sequence"/>
</dbReference>
<keyword evidence="3" id="KW-0378">Hydrolase</keyword>
<evidence type="ECO:0000256" key="4">
    <source>
        <dbReference type="ARBA" id="ARBA00022833"/>
    </source>
</evidence>
<dbReference type="SUPFAM" id="SSF56281">
    <property type="entry name" value="Metallo-hydrolase/oxidoreductase"/>
    <property type="match status" value="1"/>
</dbReference>
<comment type="caution">
    <text evidence="7">The sequence shown here is derived from an EMBL/GenBank/DDBJ whole genome shotgun (WGS) entry which is preliminary data.</text>
</comment>
<keyword evidence="2" id="KW-0479">Metal-binding</keyword>
<sequence length="265" mass="29607">MSSNSNNKPYPHICKAFGVYETNCYIVQTPRGELVIDPGIGSSEWVLANVKNPLAILITHGHFDHIFDTAKLHENLKSTPIYCPSEDAFMMKSDCFDTGLTPCSPSVEVPCNRGREDFSIDGVCFSYLHFPGHTPGCSIVCVWGDSTKSGLSNQAQKSTQDNAQDNAQNQTPTTCPKSKNARIYSGDFVFHRSIGRYDFPYSNQSDMAQSLKRFRDLDFALDLGLTLDEDELEEVGQIEIFPGHGESSILAYEQRNVNLWLERMS</sequence>
<dbReference type="SMART" id="SM00849">
    <property type="entry name" value="Lactamase_B"/>
    <property type="match status" value="1"/>
</dbReference>
<organism evidence="7 8">
    <name type="scientific">Helicobacter macacae MIT 99-5501</name>
    <dbReference type="NCBI Taxonomy" id="1357400"/>
    <lineage>
        <taxon>Bacteria</taxon>
        <taxon>Pseudomonadati</taxon>
        <taxon>Campylobacterota</taxon>
        <taxon>Epsilonproteobacteria</taxon>
        <taxon>Campylobacterales</taxon>
        <taxon>Helicobacteraceae</taxon>
        <taxon>Helicobacter</taxon>
    </lineage>
</organism>
<evidence type="ECO:0000256" key="2">
    <source>
        <dbReference type="ARBA" id="ARBA00022723"/>
    </source>
</evidence>
<dbReference type="Pfam" id="PF00753">
    <property type="entry name" value="Lactamase_B"/>
    <property type="match status" value="1"/>
</dbReference>
<evidence type="ECO:0000259" key="6">
    <source>
        <dbReference type="SMART" id="SM00849"/>
    </source>
</evidence>
<dbReference type="AlphaFoldDB" id="V8C650"/>
<keyword evidence="4" id="KW-0862">Zinc</keyword>
<gene>
    <name evidence="7" type="ORF">HMPREF2086_01796</name>
</gene>
<name>V8C650_9HELI</name>
<evidence type="ECO:0000256" key="3">
    <source>
        <dbReference type="ARBA" id="ARBA00022801"/>
    </source>
</evidence>
<dbReference type="InterPro" id="IPR036866">
    <property type="entry name" value="RibonucZ/Hydroxyglut_hydro"/>
</dbReference>
<dbReference type="PANTHER" id="PTHR46233">
    <property type="entry name" value="HYDROXYACYLGLUTATHIONE HYDROLASE GLOC"/>
    <property type="match status" value="1"/>
</dbReference>
<feature type="domain" description="Metallo-beta-lactamase" evidence="6">
    <location>
        <begin position="21"/>
        <end position="227"/>
    </location>
</feature>
<dbReference type="OrthoDB" id="9802991at2"/>
<evidence type="ECO:0000256" key="1">
    <source>
        <dbReference type="ARBA" id="ARBA00001947"/>
    </source>
</evidence>
<dbReference type="EMBL" id="AZJI01000009">
    <property type="protein sequence ID" value="ETD22485.1"/>
    <property type="molecule type" value="Genomic_DNA"/>
</dbReference>
<keyword evidence="8" id="KW-1185">Reference proteome</keyword>
<proteinExistence type="predicted"/>
<dbReference type="STRING" id="1357400.HMPREF2086_01796"/>
<evidence type="ECO:0000256" key="5">
    <source>
        <dbReference type="SAM" id="MobiDB-lite"/>
    </source>
</evidence>
<dbReference type="Gene3D" id="3.60.15.10">
    <property type="entry name" value="Ribonuclease Z/Hydroxyacylglutathione hydrolase-like"/>
    <property type="match status" value="1"/>
</dbReference>
<evidence type="ECO:0000313" key="7">
    <source>
        <dbReference type="EMBL" id="ETD22485.1"/>
    </source>
</evidence>
<dbReference type="InterPro" id="IPR051453">
    <property type="entry name" value="MBL_Glyoxalase_II"/>
</dbReference>
<feature type="region of interest" description="Disordered" evidence="5">
    <location>
        <begin position="152"/>
        <end position="176"/>
    </location>
</feature>
<dbReference type="HOGENOM" id="CLU_030571_5_0_7"/>
<evidence type="ECO:0000313" key="8">
    <source>
        <dbReference type="Proteomes" id="UP000018731"/>
    </source>
</evidence>
<protein>
    <recommendedName>
        <fullName evidence="6">Metallo-beta-lactamase domain-containing protein</fullName>
    </recommendedName>
</protein>
<dbReference type="GO" id="GO:0046872">
    <property type="term" value="F:metal ion binding"/>
    <property type="evidence" value="ECO:0007669"/>
    <property type="project" value="UniProtKB-KW"/>
</dbReference>
<dbReference type="PANTHER" id="PTHR46233:SF3">
    <property type="entry name" value="HYDROXYACYLGLUTATHIONE HYDROLASE GLOC"/>
    <property type="match status" value="1"/>
</dbReference>
<dbReference type="GO" id="GO:0016787">
    <property type="term" value="F:hydrolase activity"/>
    <property type="evidence" value="ECO:0007669"/>
    <property type="project" value="UniProtKB-KW"/>
</dbReference>
<dbReference type="PATRIC" id="fig|1357400.3.peg.2420"/>
<reference evidence="7 8" key="1">
    <citation type="journal article" date="2014" name="Genome Announc.">
        <title>Draft genome sequences of six enterohepatic helicobacter species isolated from humans and one from rhesus macaques.</title>
        <authorList>
            <person name="Shen Z."/>
            <person name="Sheh A."/>
            <person name="Young S.K."/>
            <person name="Abouelliel A."/>
            <person name="Ward D.V."/>
            <person name="Earl A.M."/>
            <person name="Fox J.G."/>
        </authorList>
    </citation>
    <scope>NUCLEOTIDE SEQUENCE [LARGE SCALE GENOMIC DNA]</scope>
    <source>
        <strain evidence="7 8">MIT 99-5501</strain>
    </source>
</reference>
<feature type="compositionally biased region" description="Low complexity" evidence="5">
    <location>
        <begin position="159"/>
        <end position="174"/>
    </location>
</feature>
<dbReference type="InterPro" id="IPR001279">
    <property type="entry name" value="Metallo-B-lactamas"/>
</dbReference>
<comment type="cofactor">
    <cofactor evidence="1">
        <name>Zn(2+)</name>
        <dbReference type="ChEBI" id="CHEBI:29105"/>
    </cofactor>
</comment>
<accession>V8C650</accession>
<dbReference type="eggNOG" id="COG0491">
    <property type="taxonomic scope" value="Bacteria"/>
</dbReference>
<dbReference type="CDD" id="cd06262">
    <property type="entry name" value="metallo-hydrolase-like_MBL-fold"/>
    <property type="match status" value="1"/>
</dbReference>